<dbReference type="EC" id="2.7.11.11" evidence="1"/>
<keyword evidence="1" id="KW-0418">Kinase</keyword>
<sequence>GGTNDIKEHPWFQEVDWGRLARREIPAPLIPAQKQLGDTGNFDQYPETHEIYGDYVTPDAYREKFVSF</sequence>
<protein>
    <submittedName>
        <fullName evidence="1">cAMP-dependent protein kinase catalytic subunit</fullName>
        <ecNumber evidence="1">2.7.11.11</ecNumber>
    </submittedName>
</protein>
<keyword evidence="2" id="KW-1185">Reference proteome</keyword>
<gene>
    <name evidence="1" type="primary">TPK2</name>
    <name evidence="1" type="ORF">EV182_002875</name>
</gene>
<organism evidence="1 2">
    <name type="scientific">Spiromyces aspiralis</name>
    <dbReference type="NCBI Taxonomy" id="68401"/>
    <lineage>
        <taxon>Eukaryota</taxon>
        <taxon>Fungi</taxon>
        <taxon>Fungi incertae sedis</taxon>
        <taxon>Zoopagomycota</taxon>
        <taxon>Kickxellomycotina</taxon>
        <taxon>Kickxellomycetes</taxon>
        <taxon>Kickxellales</taxon>
        <taxon>Kickxellaceae</taxon>
        <taxon>Spiromyces</taxon>
    </lineage>
</organism>
<comment type="caution">
    <text evidence="1">The sequence shown here is derived from an EMBL/GenBank/DDBJ whole genome shotgun (WGS) entry which is preliminary data.</text>
</comment>
<dbReference type="EMBL" id="JAMZIH010000660">
    <property type="protein sequence ID" value="KAJ1679030.1"/>
    <property type="molecule type" value="Genomic_DNA"/>
</dbReference>
<keyword evidence="1" id="KW-0808">Transferase</keyword>
<evidence type="ECO:0000313" key="1">
    <source>
        <dbReference type="EMBL" id="KAJ1679030.1"/>
    </source>
</evidence>
<reference evidence="1" key="1">
    <citation type="submission" date="2022-06" db="EMBL/GenBank/DDBJ databases">
        <title>Phylogenomic reconstructions and comparative analyses of Kickxellomycotina fungi.</title>
        <authorList>
            <person name="Reynolds N.K."/>
            <person name="Stajich J.E."/>
            <person name="Barry K."/>
            <person name="Grigoriev I.V."/>
            <person name="Crous P."/>
            <person name="Smith M.E."/>
        </authorList>
    </citation>
    <scope>NUCLEOTIDE SEQUENCE</scope>
    <source>
        <strain evidence="1">RSA 2271</strain>
    </source>
</reference>
<dbReference type="Proteomes" id="UP001145114">
    <property type="component" value="Unassembled WGS sequence"/>
</dbReference>
<name>A0ACC1HUK6_9FUNG</name>
<feature type="non-terminal residue" evidence="1">
    <location>
        <position position="1"/>
    </location>
</feature>
<accession>A0ACC1HUK6</accession>
<evidence type="ECO:0000313" key="2">
    <source>
        <dbReference type="Proteomes" id="UP001145114"/>
    </source>
</evidence>
<proteinExistence type="predicted"/>